<dbReference type="EMBL" id="OY660871">
    <property type="protein sequence ID" value="CAJ1062821.1"/>
    <property type="molecule type" value="Genomic_DNA"/>
</dbReference>
<proteinExistence type="predicted"/>
<feature type="compositionally biased region" description="Basic and acidic residues" evidence="1">
    <location>
        <begin position="96"/>
        <end position="108"/>
    </location>
</feature>
<evidence type="ECO:0000313" key="2">
    <source>
        <dbReference type="EMBL" id="CAJ1062821.1"/>
    </source>
</evidence>
<accession>A0AAV1FQ42</accession>
<evidence type="ECO:0000313" key="3">
    <source>
        <dbReference type="Proteomes" id="UP001178508"/>
    </source>
</evidence>
<name>A0AAV1FQ42_XYRNO</name>
<gene>
    <name evidence="2" type="ORF">XNOV1_A009341</name>
</gene>
<feature type="region of interest" description="Disordered" evidence="1">
    <location>
        <begin position="88"/>
        <end position="108"/>
    </location>
</feature>
<reference evidence="2" key="1">
    <citation type="submission" date="2023-08" db="EMBL/GenBank/DDBJ databases">
        <authorList>
            <person name="Alioto T."/>
            <person name="Alioto T."/>
            <person name="Gomez Garrido J."/>
        </authorList>
    </citation>
    <scope>NUCLEOTIDE SEQUENCE</scope>
</reference>
<sequence>MIMAMKNLQSNLENDTHVATRCRDEDLEAGMHMRGNFKEMLTYDKPVSSFQSAIQQPEVLSNTTPGILELCLCRGCMCNTDLRSSYWSADRRRRGHTDSEETGDGERMENLKLLSHCDALPST</sequence>
<dbReference type="Proteomes" id="UP001178508">
    <property type="component" value="Chromosome 8"/>
</dbReference>
<protein>
    <submittedName>
        <fullName evidence="2">Uncharacterized protein</fullName>
    </submittedName>
</protein>
<evidence type="ECO:0000256" key="1">
    <source>
        <dbReference type="SAM" id="MobiDB-lite"/>
    </source>
</evidence>
<organism evidence="2 3">
    <name type="scientific">Xyrichtys novacula</name>
    <name type="common">Pearly razorfish</name>
    <name type="synonym">Hemipteronotus novacula</name>
    <dbReference type="NCBI Taxonomy" id="13765"/>
    <lineage>
        <taxon>Eukaryota</taxon>
        <taxon>Metazoa</taxon>
        <taxon>Chordata</taxon>
        <taxon>Craniata</taxon>
        <taxon>Vertebrata</taxon>
        <taxon>Euteleostomi</taxon>
        <taxon>Actinopterygii</taxon>
        <taxon>Neopterygii</taxon>
        <taxon>Teleostei</taxon>
        <taxon>Neoteleostei</taxon>
        <taxon>Acanthomorphata</taxon>
        <taxon>Eupercaria</taxon>
        <taxon>Labriformes</taxon>
        <taxon>Labridae</taxon>
        <taxon>Xyrichtys</taxon>
    </lineage>
</organism>
<keyword evidence="3" id="KW-1185">Reference proteome</keyword>
<dbReference type="AlphaFoldDB" id="A0AAV1FQ42"/>